<reference evidence="1 2" key="1">
    <citation type="journal article" date="2024" name="Plant Biotechnol. J.">
        <title>Dendrobium thyrsiflorum genome and its molecular insights into genes involved in important horticultural traits.</title>
        <authorList>
            <person name="Chen B."/>
            <person name="Wang J.Y."/>
            <person name="Zheng P.J."/>
            <person name="Li K.L."/>
            <person name="Liang Y.M."/>
            <person name="Chen X.F."/>
            <person name="Zhang C."/>
            <person name="Zhao X."/>
            <person name="He X."/>
            <person name="Zhang G.Q."/>
            <person name="Liu Z.J."/>
            <person name="Xu Q."/>
        </authorList>
    </citation>
    <scope>NUCLEOTIDE SEQUENCE [LARGE SCALE GENOMIC DNA]</scope>
    <source>
        <strain evidence="1">GZMU011</strain>
    </source>
</reference>
<evidence type="ECO:0000313" key="2">
    <source>
        <dbReference type="Proteomes" id="UP001552299"/>
    </source>
</evidence>
<protein>
    <submittedName>
        <fullName evidence="1">Uncharacterized protein</fullName>
    </submittedName>
</protein>
<keyword evidence="2" id="KW-1185">Reference proteome</keyword>
<dbReference type="AlphaFoldDB" id="A0ABD0URA4"/>
<dbReference type="EMBL" id="JANQDX010000013">
    <property type="protein sequence ID" value="KAL0912922.1"/>
    <property type="molecule type" value="Genomic_DNA"/>
</dbReference>
<sequence length="75" mass="8849">MPPLEPLSREEMSMGYERRGADFVRREEFHRQGADFVRREEFHRQALETIVEIANMRSSLLSSFSQLQKNSKCSD</sequence>
<evidence type="ECO:0000313" key="1">
    <source>
        <dbReference type="EMBL" id="KAL0912922.1"/>
    </source>
</evidence>
<comment type="caution">
    <text evidence="1">The sequence shown here is derived from an EMBL/GenBank/DDBJ whole genome shotgun (WGS) entry which is preliminary data.</text>
</comment>
<proteinExistence type="predicted"/>
<dbReference type="Proteomes" id="UP001552299">
    <property type="component" value="Unassembled WGS sequence"/>
</dbReference>
<gene>
    <name evidence="1" type="ORF">M5K25_016343</name>
</gene>
<accession>A0ABD0URA4</accession>
<name>A0ABD0URA4_DENTH</name>
<organism evidence="1 2">
    <name type="scientific">Dendrobium thyrsiflorum</name>
    <name type="common">Pinecone-like raceme dendrobium</name>
    <name type="synonym">Orchid</name>
    <dbReference type="NCBI Taxonomy" id="117978"/>
    <lineage>
        <taxon>Eukaryota</taxon>
        <taxon>Viridiplantae</taxon>
        <taxon>Streptophyta</taxon>
        <taxon>Embryophyta</taxon>
        <taxon>Tracheophyta</taxon>
        <taxon>Spermatophyta</taxon>
        <taxon>Magnoliopsida</taxon>
        <taxon>Liliopsida</taxon>
        <taxon>Asparagales</taxon>
        <taxon>Orchidaceae</taxon>
        <taxon>Epidendroideae</taxon>
        <taxon>Malaxideae</taxon>
        <taxon>Dendrobiinae</taxon>
        <taxon>Dendrobium</taxon>
    </lineage>
</organism>